<dbReference type="GO" id="GO:0009252">
    <property type="term" value="P:peptidoglycan biosynthetic process"/>
    <property type="evidence" value="ECO:0007669"/>
    <property type="project" value="UniProtKB-UniRule"/>
</dbReference>
<evidence type="ECO:0000256" key="2">
    <source>
        <dbReference type="ARBA" id="ARBA00022692"/>
    </source>
</evidence>
<organism evidence="8 9">
    <name type="scientific">Candidatus Staskawiczbacteria bacterium RIFCSPHIGHO2_01_FULL_41_41</name>
    <dbReference type="NCBI Taxonomy" id="1802203"/>
    <lineage>
        <taxon>Bacteria</taxon>
        <taxon>Candidatus Staskawicziibacteriota</taxon>
    </lineage>
</organism>
<dbReference type="GO" id="GO:0071555">
    <property type="term" value="P:cell wall organization"/>
    <property type="evidence" value="ECO:0007669"/>
    <property type="project" value="UniProtKB-KW"/>
</dbReference>
<comment type="caution">
    <text evidence="8">The sequence shown here is derived from an EMBL/GenBank/DDBJ whole genome shotgun (WGS) entry which is preliminary data.</text>
</comment>
<dbReference type="PANTHER" id="PTHR30518:SF2">
    <property type="entry name" value="ENDOLYTIC MUREIN TRANSGLYCOSYLASE"/>
    <property type="match status" value="1"/>
</dbReference>
<name>A0A1G2HV27_9BACT</name>
<evidence type="ECO:0000256" key="3">
    <source>
        <dbReference type="ARBA" id="ARBA00022989"/>
    </source>
</evidence>
<keyword evidence="5 7" id="KW-0456">Lyase</keyword>
<dbReference type="EC" id="4.2.2.29" evidence="7"/>
<protein>
    <recommendedName>
        <fullName evidence="7">Endolytic murein transglycosylase</fullName>
        <ecNumber evidence="7">4.2.2.29</ecNumber>
    </recommendedName>
    <alternativeName>
        <fullName evidence="7">Peptidoglycan lytic transglycosylase</fullName>
    </alternativeName>
    <alternativeName>
        <fullName evidence="7">Peptidoglycan polymerization terminase</fullName>
    </alternativeName>
</protein>
<dbReference type="Proteomes" id="UP000178774">
    <property type="component" value="Unassembled WGS sequence"/>
</dbReference>
<dbReference type="GO" id="GO:0008932">
    <property type="term" value="F:lytic endotransglycosylase activity"/>
    <property type="evidence" value="ECO:0007669"/>
    <property type="project" value="UniProtKB-UniRule"/>
</dbReference>
<dbReference type="Pfam" id="PF02618">
    <property type="entry name" value="YceG"/>
    <property type="match status" value="1"/>
</dbReference>
<evidence type="ECO:0000256" key="5">
    <source>
        <dbReference type="ARBA" id="ARBA00023239"/>
    </source>
</evidence>
<reference evidence="8 9" key="1">
    <citation type="journal article" date="2016" name="Nat. Commun.">
        <title>Thousands of microbial genomes shed light on interconnected biogeochemical processes in an aquifer system.</title>
        <authorList>
            <person name="Anantharaman K."/>
            <person name="Brown C.T."/>
            <person name="Hug L.A."/>
            <person name="Sharon I."/>
            <person name="Castelle C.J."/>
            <person name="Probst A.J."/>
            <person name="Thomas B.C."/>
            <person name="Singh A."/>
            <person name="Wilkins M.J."/>
            <person name="Karaoz U."/>
            <person name="Brodie E.L."/>
            <person name="Williams K.H."/>
            <person name="Hubbard S.S."/>
            <person name="Banfield J.F."/>
        </authorList>
    </citation>
    <scope>NUCLEOTIDE SEQUENCE [LARGE SCALE GENOMIC DNA]</scope>
</reference>
<keyword evidence="1 7" id="KW-1003">Cell membrane</keyword>
<evidence type="ECO:0000313" key="9">
    <source>
        <dbReference type="Proteomes" id="UP000178774"/>
    </source>
</evidence>
<evidence type="ECO:0000256" key="4">
    <source>
        <dbReference type="ARBA" id="ARBA00023136"/>
    </source>
</evidence>
<evidence type="ECO:0000256" key="7">
    <source>
        <dbReference type="HAMAP-Rule" id="MF_02065"/>
    </source>
</evidence>
<keyword evidence="2 7" id="KW-0812">Transmembrane</keyword>
<feature type="transmembrane region" description="Helical" evidence="7">
    <location>
        <begin position="12"/>
        <end position="29"/>
    </location>
</feature>
<keyword evidence="6 7" id="KW-0961">Cell wall biogenesis/degradation</keyword>
<evidence type="ECO:0000313" key="8">
    <source>
        <dbReference type="EMBL" id="OGZ66259.1"/>
    </source>
</evidence>
<gene>
    <name evidence="7" type="primary">mltG</name>
    <name evidence="8" type="ORF">A2822_02185</name>
</gene>
<dbReference type="Gene3D" id="3.30.1490.480">
    <property type="entry name" value="Endolytic murein transglycosylase"/>
    <property type="match status" value="1"/>
</dbReference>
<keyword evidence="3 7" id="KW-1133">Transmembrane helix</keyword>
<dbReference type="EMBL" id="MHOP01000007">
    <property type="protein sequence ID" value="OGZ66259.1"/>
    <property type="molecule type" value="Genomic_DNA"/>
</dbReference>
<dbReference type="InterPro" id="IPR003770">
    <property type="entry name" value="MLTG-like"/>
</dbReference>
<keyword evidence="4 7" id="KW-0472">Membrane</keyword>
<comment type="similarity">
    <text evidence="7">Belongs to the transglycosylase MltG family.</text>
</comment>
<dbReference type="CDD" id="cd08010">
    <property type="entry name" value="MltG_like"/>
    <property type="match status" value="1"/>
</dbReference>
<dbReference type="NCBIfam" id="TIGR00247">
    <property type="entry name" value="endolytic transglycosylase MltG"/>
    <property type="match status" value="1"/>
</dbReference>
<comment type="catalytic activity">
    <reaction evidence="7">
        <text>a peptidoglycan chain = a peptidoglycan chain with N-acetyl-1,6-anhydromuramyl-[peptide] at the reducing end + a peptidoglycan chain with N-acetylglucosamine at the non-reducing end.</text>
        <dbReference type="EC" id="4.2.2.29"/>
    </reaction>
</comment>
<comment type="subcellular location">
    <subcellularLocation>
        <location evidence="7">Cell membrane</location>
        <topology evidence="7">Single-pass membrane protein</topology>
    </subcellularLocation>
</comment>
<proteinExistence type="inferred from homology"/>
<accession>A0A1G2HV27</accession>
<dbReference type="PANTHER" id="PTHR30518">
    <property type="entry name" value="ENDOLYTIC MUREIN TRANSGLYCOSYLASE"/>
    <property type="match status" value="1"/>
</dbReference>
<evidence type="ECO:0000256" key="1">
    <source>
        <dbReference type="ARBA" id="ARBA00022475"/>
    </source>
</evidence>
<evidence type="ECO:0000256" key="6">
    <source>
        <dbReference type="ARBA" id="ARBA00023316"/>
    </source>
</evidence>
<dbReference type="AlphaFoldDB" id="A0A1G2HV27"/>
<feature type="site" description="Important for catalytic activity" evidence="7">
    <location>
        <position position="222"/>
    </location>
</feature>
<dbReference type="GO" id="GO:0005886">
    <property type="term" value="C:plasma membrane"/>
    <property type="evidence" value="ECO:0007669"/>
    <property type="project" value="UniProtKB-SubCell"/>
</dbReference>
<comment type="function">
    <text evidence="7">Functions as a peptidoglycan terminase that cleaves nascent peptidoglycan strands endolytically to terminate their elongation.</text>
</comment>
<sequence>MKFKLTKKIKTAVLIILGILCLVLVWEIFVPKSFTPKEPVVYNAESGLGQAEIANDLESQGVIKNSFFFKLYSFISGNAGRLQAGIYDFSPSMSIAGIVNRLAKGDVMKNRVVVLEGWDIDDIAKYVGAKKFYFKDEFIKATKADYSDEFSFLKNRPKGAGLEGYIFPDTYSVPAHIMPHDFIKTALANFDKRLTPKLRAEIAKQKKTIFQIVTMASILEKEVPSLADKKIVAGILWKRINSGMALQVDSTINYITGKSDSRATLADLKIDSKYNTYKYLGLPAGPISNPGMESILAAIYPTKSQYWFYLSADGTGETVYSRTFKDHKVAISKYLREQ</sequence>
<dbReference type="HAMAP" id="MF_02065">
    <property type="entry name" value="MltG"/>
    <property type="match status" value="1"/>
</dbReference>